<keyword evidence="2" id="KW-1185">Reference proteome</keyword>
<dbReference type="RefSeq" id="WP_183549313.1">
    <property type="nucleotide sequence ID" value="NZ_BMQT01000011.1"/>
</dbReference>
<gene>
    <name evidence="1" type="ORF">FHS12_004332</name>
</gene>
<evidence type="ECO:0000313" key="1">
    <source>
        <dbReference type="EMBL" id="MBB3091362.1"/>
    </source>
</evidence>
<sequence>MLVASLALVAAVAAGVAVALAFREQHRLEQALDDVRLADLKARTSHAEAERAANWLGSITDPITAPFAGATRSVADALARVVPRSSRRGTRLLTTVPGATSGELLGTLGPQLDEAVLDRRQLITDLSDDPTMAMRAIVDDASR</sequence>
<dbReference type="EMBL" id="JACHXG010000010">
    <property type="protein sequence ID" value="MBB3091362.1"/>
    <property type="molecule type" value="Genomic_DNA"/>
</dbReference>
<organism evidence="1 2">
    <name type="scientific">Nocardioides albus</name>
    <dbReference type="NCBI Taxonomy" id="1841"/>
    <lineage>
        <taxon>Bacteria</taxon>
        <taxon>Bacillati</taxon>
        <taxon>Actinomycetota</taxon>
        <taxon>Actinomycetes</taxon>
        <taxon>Propionibacteriales</taxon>
        <taxon>Nocardioidaceae</taxon>
        <taxon>Nocardioides</taxon>
    </lineage>
</organism>
<accession>A0A7W5FAN5</accession>
<protein>
    <submittedName>
        <fullName evidence="1">Uncharacterized protein</fullName>
    </submittedName>
</protein>
<proteinExistence type="predicted"/>
<reference evidence="1 2" key="1">
    <citation type="submission" date="2020-08" db="EMBL/GenBank/DDBJ databases">
        <title>Genomic Encyclopedia of Type Strains, Phase III (KMG-III): the genomes of soil and plant-associated and newly described type strains.</title>
        <authorList>
            <person name="Whitman W."/>
        </authorList>
    </citation>
    <scope>NUCLEOTIDE SEQUENCE [LARGE SCALE GENOMIC DNA]</scope>
    <source>
        <strain evidence="1 2">CECT 3302</strain>
    </source>
</reference>
<evidence type="ECO:0000313" key="2">
    <source>
        <dbReference type="Proteomes" id="UP000577707"/>
    </source>
</evidence>
<name>A0A7W5FAN5_9ACTN</name>
<dbReference type="AlphaFoldDB" id="A0A7W5FAN5"/>
<comment type="caution">
    <text evidence="1">The sequence shown here is derived from an EMBL/GenBank/DDBJ whole genome shotgun (WGS) entry which is preliminary data.</text>
</comment>
<dbReference type="Proteomes" id="UP000577707">
    <property type="component" value="Unassembled WGS sequence"/>
</dbReference>